<dbReference type="SMART" id="SM00089">
    <property type="entry name" value="PKD"/>
    <property type="match status" value="2"/>
</dbReference>
<reference evidence="2" key="2">
    <citation type="journal article" date="2021" name="PeerJ">
        <title>Extensive microbial diversity within the chicken gut microbiome revealed by metagenomics and culture.</title>
        <authorList>
            <person name="Gilroy R."/>
            <person name="Ravi A."/>
            <person name="Getino M."/>
            <person name="Pursley I."/>
            <person name="Horton D.L."/>
            <person name="Alikhan N.F."/>
            <person name="Baker D."/>
            <person name="Gharbi K."/>
            <person name="Hall N."/>
            <person name="Watson M."/>
            <person name="Adriaenssens E.M."/>
            <person name="Foster-Nyarko E."/>
            <person name="Jarju S."/>
            <person name="Secka A."/>
            <person name="Antonio M."/>
            <person name="Oren A."/>
            <person name="Chaudhuri R.R."/>
            <person name="La Ragione R."/>
            <person name="Hildebrand F."/>
            <person name="Pallen M.J."/>
        </authorList>
    </citation>
    <scope>NUCLEOTIDE SEQUENCE</scope>
    <source>
        <strain evidence="2">G3-8215</strain>
    </source>
</reference>
<dbReference type="SUPFAM" id="SSF49299">
    <property type="entry name" value="PKD domain"/>
    <property type="match status" value="2"/>
</dbReference>
<dbReference type="PANTHER" id="PTHR34512">
    <property type="entry name" value="CELL SURFACE PROTEIN"/>
    <property type="match status" value="1"/>
</dbReference>
<dbReference type="Gene3D" id="2.40.128.630">
    <property type="match status" value="1"/>
</dbReference>
<protein>
    <submittedName>
        <fullName evidence="2">PKD domain-containing protein</fullName>
    </submittedName>
</protein>
<dbReference type="InterPro" id="IPR015943">
    <property type="entry name" value="WD40/YVTN_repeat-like_dom_sf"/>
</dbReference>
<dbReference type="PROSITE" id="PS51257">
    <property type="entry name" value="PROKAR_LIPOPROTEIN"/>
    <property type="match status" value="1"/>
</dbReference>
<dbReference type="PROSITE" id="PS50093">
    <property type="entry name" value="PKD"/>
    <property type="match status" value="1"/>
</dbReference>
<dbReference type="AlphaFoldDB" id="A0A940IJC3"/>
<dbReference type="SUPFAM" id="SSF63829">
    <property type="entry name" value="Calcium-dependent phosphotriesterase"/>
    <property type="match status" value="1"/>
</dbReference>
<dbReference type="PANTHER" id="PTHR34512:SF30">
    <property type="entry name" value="OUTER MEMBRANE PROTEIN ASSEMBLY FACTOR BAMB"/>
    <property type="match status" value="1"/>
</dbReference>
<dbReference type="InterPro" id="IPR000601">
    <property type="entry name" value="PKD_dom"/>
</dbReference>
<dbReference type="EMBL" id="JADILV010000075">
    <property type="protein sequence ID" value="MBO8484481.1"/>
    <property type="molecule type" value="Genomic_DNA"/>
</dbReference>
<dbReference type="InterPro" id="IPR018391">
    <property type="entry name" value="PQQ_b-propeller_rpt"/>
</dbReference>
<dbReference type="InterPro" id="IPR013783">
    <property type="entry name" value="Ig-like_fold"/>
</dbReference>
<evidence type="ECO:0000313" key="3">
    <source>
        <dbReference type="Proteomes" id="UP000725002"/>
    </source>
</evidence>
<organism evidence="2 3">
    <name type="scientific">Candidatus Cryptobacteroides avicola</name>
    <dbReference type="NCBI Taxonomy" id="2840757"/>
    <lineage>
        <taxon>Bacteria</taxon>
        <taxon>Pseudomonadati</taxon>
        <taxon>Bacteroidota</taxon>
        <taxon>Bacteroidia</taxon>
        <taxon>Bacteroidales</taxon>
        <taxon>Candidatus Cryptobacteroides</taxon>
    </lineage>
</organism>
<dbReference type="CDD" id="cd00146">
    <property type="entry name" value="PKD"/>
    <property type="match status" value="1"/>
</dbReference>
<proteinExistence type="predicted"/>
<dbReference type="InterPro" id="IPR022409">
    <property type="entry name" value="PKD/Chitinase_dom"/>
</dbReference>
<dbReference type="SMART" id="SM00564">
    <property type="entry name" value="PQQ"/>
    <property type="match status" value="4"/>
</dbReference>
<dbReference type="Proteomes" id="UP000725002">
    <property type="component" value="Unassembled WGS sequence"/>
</dbReference>
<dbReference type="InterPro" id="IPR011047">
    <property type="entry name" value="Quinoprotein_ADH-like_sf"/>
</dbReference>
<sequence>MKTTKIFISLLAVSAILSGCLRDPEVTVHASFTTEKDVYEINEDIYLTNTSYAENARVVASKWEWGSQHMWGLQPETPISFERVGEYDITLTATSDVGNVSDVFVKTVRIQDTNIRPVADFTYEPQTGLRAGDSVRFTDKSTDEDGEIVAWEWKFGTTVVTEQNPEFTFTEFGDIEVTLTVTDNMKGKGSKTVTIHVDKSQYSLEALWEQPYESDKEAYVKFTSPATNADGSVVYALSSGYNLAAFTRDGEKLWSFNGNVHNANPRDNNGTKNTTTSTPSVDENGTVYIALGYNEAKPEDSESGVFAVNSDGSEKWYFPYGYKGRYIAVIPAIIGDHIILTTKDNNGTLEGYGSLDNGHVIDRNSGAFVQKLLVKRGSYGGGIGFSSGIYLSHCDAKFGSRIYFRENGTWGHYGDNDTQKSPKSLGRLEGVTELETGNSSQMAASSDGKVYIVYESVTGRVSSTSVLYCYDTGKFVKDDSTPYEPDWAVGIKGSVARYEGNGVVCGEDGTIYVATKTSGSEKARVTAVSPTGTVLWESEADGNIAGSPAVDNEGFVYYNDYSLGKLVKLDPATGKKVAEIQLGDELRSSPTISCDGTVYCTGMKNGQPTLFAVKGSATGHANSWSQLGGNPSKTCVLY</sequence>
<accession>A0A940IJC3</accession>
<gene>
    <name evidence="2" type="ORF">IAB75_10290</name>
</gene>
<dbReference type="Pfam" id="PF18911">
    <property type="entry name" value="PKD_4"/>
    <property type="match status" value="1"/>
</dbReference>
<dbReference type="Gene3D" id="2.130.10.10">
    <property type="entry name" value="YVTN repeat-like/Quinoprotein amine dehydrogenase"/>
    <property type="match status" value="1"/>
</dbReference>
<name>A0A940IJC3_9BACT</name>
<evidence type="ECO:0000313" key="2">
    <source>
        <dbReference type="EMBL" id="MBO8484481.1"/>
    </source>
</evidence>
<dbReference type="SUPFAM" id="SSF50998">
    <property type="entry name" value="Quinoprotein alcohol dehydrogenase-like"/>
    <property type="match status" value="1"/>
</dbReference>
<reference evidence="2" key="1">
    <citation type="submission" date="2020-10" db="EMBL/GenBank/DDBJ databases">
        <authorList>
            <person name="Gilroy R."/>
        </authorList>
    </citation>
    <scope>NUCLEOTIDE SEQUENCE</scope>
    <source>
        <strain evidence="2">G3-8215</strain>
    </source>
</reference>
<dbReference type="Gene3D" id="2.60.40.10">
    <property type="entry name" value="Immunoglobulins"/>
    <property type="match status" value="2"/>
</dbReference>
<dbReference type="InterPro" id="IPR035986">
    <property type="entry name" value="PKD_dom_sf"/>
</dbReference>
<comment type="caution">
    <text evidence="2">The sequence shown here is derived from an EMBL/GenBank/DDBJ whole genome shotgun (WGS) entry which is preliminary data.</text>
</comment>
<dbReference type="InterPro" id="IPR002372">
    <property type="entry name" value="PQQ_rpt_dom"/>
</dbReference>
<evidence type="ECO:0000259" key="1">
    <source>
        <dbReference type="PROSITE" id="PS50093"/>
    </source>
</evidence>
<feature type="domain" description="PKD" evidence="1">
    <location>
        <begin position="131"/>
        <end position="197"/>
    </location>
</feature>
<dbReference type="Pfam" id="PF13360">
    <property type="entry name" value="PQQ_2"/>
    <property type="match status" value="1"/>
</dbReference>